<organism evidence="1 2">
    <name type="scientific">Meira miltonrushii</name>
    <dbReference type="NCBI Taxonomy" id="1280837"/>
    <lineage>
        <taxon>Eukaryota</taxon>
        <taxon>Fungi</taxon>
        <taxon>Dikarya</taxon>
        <taxon>Basidiomycota</taxon>
        <taxon>Ustilaginomycotina</taxon>
        <taxon>Exobasidiomycetes</taxon>
        <taxon>Exobasidiales</taxon>
        <taxon>Brachybasidiaceae</taxon>
        <taxon>Meira</taxon>
    </lineage>
</organism>
<protein>
    <submittedName>
        <fullName evidence="1">Uncharacterized protein</fullName>
    </submittedName>
</protein>
<dbReference type="EMBL" id="KZ819605">
    <property type="protein sequence ID" value="PWN32856.1"/>
    <property type="molecule type" value="Genomic_DNA"/>
</dbReference>
<keyword evidence="2" id="KW-1185">Reference proteome</keyword>
<dbReference type="RefSeq" id="XP_025353158.1">
    <property type="nucleotide sequence ID" value="XM_025502891.1"/>
</dbReference>
<proteinExistence type="predicted"/>
<sequence length="215" mass="24896">MNCKTARNFVQRADQGCMHKQIIGRQFITLFIHAKDAPFYTIFVYIQAQLRYIHHHFILTSLSIPPPIHSYFHHNHFHSLFSLFDRHQINSLTMSKPASKTASAAKKASSTGPSYEVSLKQLYTFFAIAIRPVDKVNGKAYIGAKRNDRYIFQAGQWMDGSMYFIHSKPFGSISSIRFTPSSFVRSQFARAFRLTRRDWSAWMVYSSARSRFLHG</sequence>
<dbReference type="AlphaFoldDB" id="A0A316V5T7"/>
<evidence type="ECO:0000313" key="2">
    <source>
        <dbReference type="Proteomes" id="UP000245771"/>
    </source>
</evidence>
<evidence type="ECO:0000313" key="1">
    <source>
        <dbReference type="EMBL" id="PWN32856.1"/>
    </source>
</evidence>
<accession>A0A316V5T7</accession>
<reference evidence="1 2" key="1">
    <citation type="journal article" date="2018" name="Mol. Biol. Evol.">
        <title>Broad Genomic Sampling Reveals a Smut Pathogenic Ancestry of the Fungal Clade Ustilaginomycotina.</title>
        <authorList>
            <person name="Kijpornyongpan T."/>
            <person name="Mondo S.J."/>
            <person name="Barry K."/>
            <person name="Sandor L."/>
            <person name="Lee J."/>
            <person name="Lipzen A."/>
            <person name="Pangilinan J."/>
            <person name="LaButti K."/>
            <person name="Hainaut M."/>
            <person name="Henrissat B."/>
            <person name="Grigoriev I.V."/>
            <person name="Spatafora J.W."/>
            <person name="Aime M.C."/>
        </authorList>
    </citation>
    <scope>NUCLEOTIDE SEQUENCE [LARGE SCALE GENOMIC DNA]</scope>
    <source>
        <strain evidence="1 2">MCA 3882</strain>
    </source>
</reference>
<dbReference type="Proteomes" id="UP000245771">
    <property type="component" value="Unassembled WGS sequence"/>
</dbReference>
<dbReference type="GeneID" id="37024672"/>
<dbReference type="InParanoid" id="A0A316V5T7"/>
<gene>
    <name evidence="1" type="ORF">FA14DRAFT_78753</name>
</gene>
<name>A0A316V5T7_9BASI</name>